<dbReference type="EMBL" id="FNYW01000028">
    <property type="protein sequence ID" value="SEI87941.1"/>
    <property type="molecule type" value="Genomic_DNA"/>
</dbReference>
<proteinExistence type="predicted"/>
<keyword evidence="9" id="KW-1185">Reference proteome</keyword>
<sequence length="298" mass="32578">MLRVAKKYTLSMVDYVYIIIGSFLASVSFQVFLLPNNIVSGGVSGLSIPANAMFGWDPALFQYGLNIPLLVLCFAVLGKEAGYKTILGSLLLPFFLSFIGHWEPVTRDPLLAAIFGGGLTGLGIGIVYRAKSSTGGTSIIVQVLYQYLHLPLGLSTIMVDGVVIMVALLVFDVETVMYSLISLFIVSRTIDLVQIGFNRNKNIFIISDNPGDIRDAILHTMERGVTNLGIRGGYGNTDKDMLMAVVQEREFTLLKEVVLKADADAFVVAMPASEVLGRGFSLQKYFPVNETEWTDESK</sequence>
<dbReference type="RefSeq" id="WP_091635493.1">
    <property type="nucleotide sequence ID" value="NZ_FNYW01000028.1"/>
</dbReference>
<dbReference type="PANTHER" id="PTHR33545">
    <property type="entry name" value="UPF0750 MEMBRANE PROTEIN YITT-RELATED"/>
    <property type="match status" value="1"/>
</dbReference>
<feature type="domain" description="DUF2179" evidence="7">
    <location>
        <begin position="223"/>
        <end position="277"/>
    </location>
</feature>
<evidence type="ECO:0000256" key="6">
    <source>
        <dbReference type="SAM" id="Phobius"/>
    </source>
</evidence>
<protein>
    <submittedName>
        <fullName evidence="8">Uncharacterized membrane-anchored protein YitT, contains DUF161 and DUF2179 domains</fullName>
    </submittedName>
</protein>
<keyword evidence="5 6" id="KW-0472">Membrane</keyword>
<feature type="transmembrane region" description="Helical" evidence="6">
    <location>
        <begin position="85"/>
        <end position="103"/>
    </location>
</feature>
<evidence type="ECO:0000256" key="1">
    <source>
        <dbReference type="ARBA" id="ARBA00004651"/>
    </source>
</evidence>
<dbReference type="AlphaFoldDB" id="A0A1H6U6L8"/>
<dbReference type="Pfam" id="PF02588">
    <property type="entry name" value="YitT_membrane"/>
    <property type="match status" value="1"/>
</dbReference>
<dbReference type="STRING" id="1130080.SAMN04488113_12819"/>
<dbReference type="Proteomes" id="UP000198564">
    <property type="component" value="Unassembled WGS sequence"/>
</dbReference>
<dbReference type="InterPro" id="IPR051461">
    <property type="entry name" value="UPF0750_membrane"/>
</dbReference>
<feature type="transmembrane region" description="Helical" evidence="6">
    <location>
        <begin position="177"/>
        <end position="197"/>
    </location>
</feature>
<feature type="transmembrane region" description="Helical" evidence="6">
    <location>
        <begin position="109"/>
        <end position="128"/>
    </location>
</feature>
<gene>
    <name evidence="8" type="ORF">SAMN04488113_12819</name>
</gene>
<evidence type="ECO:0000256" key="4">
    <source>
        <dbReference type="ARBA" id="ARBA00022989"/>
    </source>
</evidence>
<organism evidence="8 9">
    <name type="scientific">Alkalibacterium gilvum</name>
    <dbReference type="NCBI Taxonomy" id="1130080"/>
    <lineage>
        <taxon>Bacteria</taxon>
        <taxon>Bacillati</taxon>
        <taxon>Bacillota</taxon>
        <taxon>Bacilli</taxon>
        <taxon>Lactobacillales</taxon>
        <taxon>Carnobacteriaceae</taxon>
        <taxon>Alkalibacterium</taxon>
    </lineage>
</organism>
<feature type="transmembrane region" description="Helical" evidence="6">
    <location>
        <begin position="60"/>
        <end position="78"/>
    </location>
</feature>
<evidence type="ECO:0000256" key="5">
    <source>
        <dbReference type="ARBA" id="ARBA00023136"/>
    </source>
</evidence>
<feature type="transmembrane region" description="Helical" evidence="6">
    <location>
        <begin position="12"/>
        <end position="33"/>
    </location>
</feature>
<dbReference type="InterPro" id="IPR019264">
    <property type="entry name" value="DUF2179"/>
</dbReference>
<dbReference type="Gene3D" id="3.30.70.120">
    <property type="match status" value="1"/>
</dbReference>
<dbReference type="InterPro" id="IPR015867">
    <property type="entry name" value="N-reg_PII/ATP_PRibTrfase_C"/>
</dbReference>
<accession>A0A1H6U6L8</accession>
<keyword evidence="2" id="KW-1003">Cell membrane</keyword>
<dbReference type="PANTHER" id="PTHR33545:SF9">
    <property type="entry name" value="UPF0750 MEMBRANE PROTEIN YITE"/>
    <property type="match status" value="1"/>
</dbReference>
<keyword evidence="3 6" id="KW-0812">Transmembrane</keyword>
<evidence type="ECO:0000256" key="2">
    <source>
        <dbReference type="ARBA" id="ARBA00022475"/>
    </source>
</evidence>
<name>A0A1H6U6L8_9LACT</name>
<reference evidence="9" key="1">
    <citation type="submission" date="2016-10" db="EMBL/GenBank/DDBJ databases">
        <authorList>
            <person name="Varghese N."/>
            <person name="Submissions S."/>
        </authorList>
    </citation>
    <scope>NUCLEOTIDE SEQUENCE [LARGE SCALE GENOMIC DNA]</scope>
    <source>
        <strain evidence="9">DSM 25751</strain>
    </source>
</reference>
<evidence type="ECO:0000313" key="8">
    <source>
        <dbReference type="EMBL" id="SEI87941.1"/>
    </source>
</evidence>
<evidence type="ECO:0000313" key="9">
    <source>
        <dbReference type="Proteomes" id="UP000198564"/>
    </source>
</evidence>
<evidence type="ECO:0000259" key="7">
    <source>
        <dbReference type="Pfam" id="PF10035"/>
    </source>
</evidence>
<dbReference type="PIRSF" id="PIRSF006483">
    <property type="entry name" value="Membrane_protein_YitT"/>
    <property type="match status" value="1"/>
</dbReference>
<comment type="subcellular location">
    <subcellularLocation>
        <location evidence="1">Cell membrane</location>
        <topology evidence="1">Multi-pass membrane protein</topology>
    </subcellularLocation>
</comment>
<dbReference type="CDD" id="cd16380">
    <property type="entry name" value="YitT_C"/>
    <property type="match status" value="1"/>
</dbReference>
<evidence type="ECO:0000256" key="3">
    <source>
        <dbReference type="ARBA" id="ARBA00022692"/>
    </source>
</evidence>
<dbReference type="InterPro" id="IPR003740">
    <property type="entry name" value="YitT"/>
</dbReference>
<feature type="transmembrane region" description="Helical" evidence="6">
    <location>
        <begin position="148"/>
        <end position="171"/>
    </location>
</feature>
<dbReference type="Pfam" id="PF10035">
    <property type="entry name" value="DUF2179"/>
    <property type="match status" value="1"/>
</dbReference>
<dbReference type="OrthoDB" id="1758221at2"/>
<keyword evidence="4 6" id="KW-1133">Transmembrane helix</keyword>
<dbReference type="GO" id="GO:0005886">
    <property type="term" value="C:plasma membrane"/>
    <property type="evidence" value="ECO:0007669"/>
    <property type="project" value="UniProtKB-SubCell"/>
</dbReference>